<evidence type="ECO:0000313" key="3">
    <source>
        <dbReference type="EMBL" id="AMO70423.1"/>
    </source>
</evidence>
<dbReference type="PANTHER" id="PTHR33713:SF6">
    <property type="entry name" value="ANTITOXIN YEFM"/>
    <property type="match status" value="1"/>
</dbReference>
<dbReference type="Pfam" id="PF02604">
    <property type="entry name" value="PhdYeFM_antitox"/>
    <property type="match status" value="1"/>
</dbReference>
<dbReference type="Gene3D" id="3.40.1620.10">
    <property type="entry name" value="YefM-like domain"/>
    <property type="match status" value="1"/>
</dbReference>
<dbReference type="RefSeq" id="WP_008252540.1">
    <property type="nucleotide sequence ID" value="NZ_CP014544.1"/>
</dbReference>
<dbReference type="EMBL" id="CP014544">
    <property type="protein sequence ID" value="AMO70423.1"/>
    <property type="molecule type" value="Genomic_DNA"/>
</dbReference>
<dbReference type="NCBIfam" id="TIGR01552">
    <property type="entry name" value="phd_fam"/>
    <property type="match status" value="1"/>
</dbReference>
<dbReference type="STRING" id="1470434.AZF00_17170"/>
<evidence type="ECO:0000313" key="4">
    <source>
        <dbReference type="Proteomes" id="UP000074119"/>
    </source>
</evidence>
<dbReference type="KEGG" id="zal:AZF00_17170"/>
<evidence type="ECO:0000256" key="1">
    <source>
        <dbReference type="ARBA" id="ARBA00009981"/>
    </source>
</evidence>
<sequence length="80" mass="8958">MTTLNATEARSKLYALIDETSKSHQPIIITGKRGNAVLLSEDDWNAVNETLHLLSIPGMRESIREGMDVELDKCSKSLDW</sequence>
<proteinExistence type="inferred from homology"/>
<dbReference type="InterPro" id="IPR051405">
    <property type="entry name" value="phD/YefM_antitoxin"/>
</dbReference>
<organism evidence="3 4">
    <name type="scientific">Zhongshania aliphaticivorans</name>
    <dbReference type="NCBI Taxonomy" id="1470434"/>
    <lineage>
        <taxon>Bacteria</taxon>
        <taxon>Pseudomonadati</taxon>
        <taxon>Pseudomonadota</taxon>
        <taxon>Gammaproteobacteria</taxon>
        <taxon>Cellvibrionales</taxon>
        <taxon>Spongiibacteraceae</taxon>
        <taxon>Zhongshania</taxon>
    </lineage>
</organism>
<evidence type="ECO:0000256" key="2">
    <source>
        <dbReference type="RuleBase" id="RU362080"/>
    </source>
</evidence>
<dbReference type="InterPro" id="IPR006442">
    <property type="entry name" value="Antitoxin_Phd/YefM"/>
</dbReference>
<comment type="function">
    <text evidence="2">Antitoxin component of a type II toxin-antitoxin (TA) system.</text>
</comment>
<name>A0A127MAZ5_9GAMM</name>
<dbReference type="Proteomes" id="UP000074119">
    <property type="component" value="Chromosome"/>
</dbReference>
<accession>A0A127MAZ5</accession>
<gene>
    <name evidence="3" type="ORF">AZF00_17170</name>
</gene>
<comment type="similarity">
    <text evidence="1 2">Belongs to the phD/YefM antitoxin family.</text>
</comment>
<dbReference type="SUPFAM" id="SSF143120">
    <property type="entry name" value="YefM-like"/>
    <property type="match status" value="1"/>
</dbReference>
<protein>
    <recommendedName>
        <fullName evidence="2">Antitoxin</fullName>
    </recommendedName>
</protein>
<dbReference type="InterPro" id="IPR036165">
    <property type="entry name" value="YefM-like_sf"/>
</dbReference>
<reference evidence="3 4" key="1">
    <citation type="submission" date="2015-12" db="EMBL/GenBank/DDBJ databases">
        <authorList>
            <person name="Shamseldin A."/>
            <person name="Moawad H."/>
            <person name="Abd El-Rahim W.M."/>
            <person name="Sadowsky M.J."/>
        </authorList>
    </citation>
    <scope>NUCLEOTIDE SEQUENCE [LARGE SCALE GENOMIC DNA]</scope>
    <source>
        <strain evidence="3 4">SM2</strain>
    </source>
</reference>
<dbReference type="AlphaFoldDB" id="A0A127MAZ5"/>
<dbReference type="Gene3D" id="1.10.1220.170">
    <property type="match status" value="1"/>
</dbReference>
<dbReference type="PANTHER" id="PTHR33713">
    <property type="entry name" value="ANTITOXIN YAFN-RELATED"/>
    <property type="match status" value="1"/>
</dbReference>